<keyword evidence="1" id="KW-0472">Membrane</keyword>
<feature type="transmembrane region" description="Helical" evidence="1">
    <location>
        <begin position="240"/>
        <end position="260"/>
    </location>
</feature>
<proteinExistence type="predicted"/>
<name>A0A3S8R5J5_9FLAO</name>
<feature type="transmembrane region" description="Helical" evidence="1">
    <location>
        <begin position="121"/>
        <end position="146"/>
    </location>
</feature>
<keyword evidence="1" id="KW-1133">Transmembrane helix</keyword>
<dbReference type="AlphaFoldDB" id="A0A3S8R5J5"/>
<sequence>MHSFIHFFLLTFTTIICFKQIINIKIYQIRVFDFFNIIFFIVYCFFPLIISAIPPPNDFNDGWLKLYRHKYDIVNSTYYIKADIFILIGYLSILLSYNIKKYKVDLKETRFYFLNEKSRKVAWYMFIIGVLCIFLFIALEGFDSYISTNTRMAFANEKDDIKGSKFAFLISISTFLYFSTYIFWSLKVTSRSVIYKALFYISLFLSLLIFYRQSGRLFLLVFIFSFVLSNDIFKRKFNKIKYLAFGFFAAIFVLIGKSIFRFYMYDGIVSEHIDIIKEARFSHLLYEVIGEFSFPYLSLINNIIVNDNYYYFQDITNAILYILPRKLLGIENIFSTSDINTVNMLGSLEQGQVPSDILSYGYLNLGGVGVIITCVFFGFILRLIDKFSFSINNSLSVIVFISFSLIIALRVMYFDPEHFLRYNLYYFCGLILLKLNYNKEAKWVRVK</sequence>
<keyword evidence="1" id="KW-0812">Transmembrane</keyword>
<dbReference type="Proteomes" id="UP000274593">
    <property type="component" value="Chromosome"/>
</dbReference>
<feature type="transmembrane region" description="Helical" evidence="1">
    <location>
        <begin position="395"/>
        <end position="413"/>
    </location>
</feature>
<feature type="transmembrane region" description="Helical" evidence="1">
    <location>
        <begin position="217"/>
        <end position="233"/>
    </location>
</feature>
<dbReference type="KEGG" id="tsig:D6T69_05655"/>
<dbReference type="RefSeq" id="WP_125066838.1">
    <property type="nucleotide sequence ID" value="NZ_CP032548.1"/>
</dbReference>
<feature type="transmembrane region" description="Helical" evidence="1">
    <location>
        <begin position="362"/>
        <end position="383"/>
    </location>
</feature>
<protein>
    <recommendedName>
        <fullName evidence="4">Oligosaccharide repeat unit polymerase</fullName>
    </recommendedName>
</protein>
<feature type="transmembrane region" description="Helical" evidence="1">
    <location>
        <begin position="419"/>
        <end position="437"/>
    </location>
</feature>
<feature type="transmembrane region" description="Helical" evidence="1">
    <location>
        <begin position="193"/>
        <end position="211"/>
    </location>
</feature>
<evidence type="ECO:0000313" key="3">
    <source>
        <dbReference type="Proteomes" id="UP000274593"/>
    </source>
</evidence>
<feature type="transmembrane region" description="Helical" evidence="1">
    <location>
        <begin position="6"/>
        <end position="22"/>
    </location>
</feature>
<evidence type="ECO:0008006" key="4">
    <source>
        <dbReference type="Google" id="ProtNLM"/>
    </source>
</evidence>
<feature type="transmembrane region" description="Helical" evidence="1">
    <location>
        <begin position="166"/>
        <end position="186"/>
    </location>
</feature>
<dbReference type="EMBL" id="CP032548">
    <property type="protein sequence ID" value="AZJ35033.1"/>
    <property type="molecule type" value="Genomic_DNA"/>
</dbReference>
<evidence type="ECO:0000313" key="2">
    <source>
        <dbReference type="EMBL" id="AZJ35033.1"/>
    </source>
</evidence>
<evidence type="ECO:0000256" key="1">
    <source>
        <dbReference type="SAM" id="Phobius"/>
    </source>
</evidence>
<feature type="transmembrane region" description="Helical" evidence="1">
    <location>
        <begin position="78"/>
        <end position="100"/>
    </location>
</feature>
<organism evidence="2 3">
    <name type="scientific">Tenacibaculum singaporense</name>
    <dbReference type="NCBI Taxonomy" id="2358479"/>
    <lineage>
        <taxon>Bacteria</taxon>
        <taxon>Pseudomonadati</taxon>
        <taxon>Bacteroidota</taxon>
        <taxon>Flavobacteriia</taxon>
        <taxon>Flavobacteriales</taxon>
        <taxon>Flavobacteriaceae</taxon>
        <taxon>Tenacibaculum</taxon>
    </lineage>
</organism>
<keyword evidence="3" id="KW-1185">Reference proteome</keyword>
<feature type="transmembrane region" description="Helical" evidence="1">
    <location>
        <begin position="34"/>
        <end position="53"/>
    </location>
</feature>
<gene>
    <name evidence="2" type="ORF">D6T69_05655</name>
</gene>
<accession>A0A3S8R5J5</accession>
<reference evidence="2 3" key="1">
    <citation type="submission" date="2018-09" db="EMBL/GenBank/DDBJ databases">
        <title>Insights into the microbiota of Asian seabass (Lates calcarifer) with tenacibaculosis symptoms and description of sp. nov. Tenacibaculum singaporense.</title>
        <authorList>
            <person name="Miyake S."/>
            <person name="Soh M."/>
            <person name="Azman M.N."/>
            <person name="Ngoh S.Y."/>
            <person name="Orban L."/>
        </authorList>
    </citation>
    <scope>NUCLEOTIDE SEQUENCE [LARGE SCALE GENOMIC DNA]</scope>
    <source>
        <strain evidence="2 3">DSM 106434</strain>
    </source>
</reference>